<name>A0A8S5M1G4_9CAUD</name>
<dbReference type="PROSITE" id="PS50935">
    <property type="entry name" value="SSB"/>
    <property type="match status" value="1"/>
</dbReference>
<organism evidence="5">
    <name type="scientific">Siphoviridae sp. ctLAw30</name>
    <dbReference type="NCBI Taxonomy" id="2826249"/>
    <lineage>
        <taxon>Viruses</taxon>
        <taxon>Duplodnaviria</taxon>
        <taxon>Heunggongvirae</taxon>
        <taxon>Uroviricota</taxon>
        <taxon>Caudoviricetes</taxon>
    </lineage>
</organism>
<dbReference type="InterPro" id="IPR000424">
    <property type="entry name" value="Primosome_PriB/ssb"/>
</dbReference>
<evidence type="ECO:0000259" key="4">
    <source>
        <dbReference type="PROSITE" id="PS50835"/>
    </source>
</evidence>
<dbReference type="GO" id="GO:0009295">
    <property type="term" value="C:nucleoid"/>
    <property type="evidence" value="ECO:0007669"/>
    <property type="project" value="TreeGrafter"/>
</dbReference>
<evidence type="ECO:0000256" key="2">
    <source>
        <dbReference type="PIRNR" id="PIRNR002070"/>
    </source>
</evidence>
<reference evidence="5" key="1">
    <citation type="journal article" date="2021" name="Proc. Natl. Acad. Sci. U.S.A.">
        <title>A Catalog of Tens of Thousands of Viruses from Human Metagenomes Reveals Hidden Associations with Chronic Diseases.</title>
        <authorList>
            <person name="Tisza M.J."/>
            <person name="Buck C.B."/>
        </authorList>
    </citation>
    <scope>NUCLEOTIDE SEQUENCE</scope>
    <source>
        <strain evidence="5">CtLAw30</strain>
    </source>
</reference>
<dbReference type="PROSITE" id="PS50835">
    <property type="entry name" value="IG_LIKE"/>
    <property type="match status" value="1"/>
</dbReference>
<protein>
    <recommendedName>
        <fullName evidence="2">Single-stranded DNA-binding protein</fullName>
    </recommendedName>
</protein>
<sequence length="138" mass="15291">MNKVALIGRLTAAPEVRYTLGENSTAIARYTLAVDRRFKKDGDASADFIRCVAFGKQADFAEKWLEKGTKICICGRIQTGSYTNRDGAKVYTTDVVVEEHYFCESKAAGAGNHSQAPEQRHVDDDGFMNYPDDGELPF</sequence>
<dbReference type="PANTHER" id="PTHR10302">
    <property type="entry name" value="SINGLE-STRANDED DNA-BINDING PROTEIN"/>
    <property type="match status" value="1"/>
</dbReference>
<dbReference type="Gene3D" id="2.40.50.140">
    <property type="entry name" value="Nucleic acid-binding proteins"/>
    <property type="match status" value="1"/>
</dbReference>
<dbReference type="CDD" id="cd04496">
    <property type="entry name" value="SSB_OBF"/>
    <property type="match status" value="1"/>
</dbReference>
<evidence type="ECO:0000313" key="5">
    <source>
        <dbReference type="EMBL" id="DAD75887.1"/>
    </source>
</evidence>
<dbReference type="GO" id="GO:0006260">
    <property type="term" value="P:DNA replication"/>
    <property type="evidence" value="ECO:0007669"/>
    <property type="project" value="InterPro"/>
</dbReference>
<keyword evidence="1 2" id="KW-0238">DNA-binding</keyword>
<evidence type="ECO:0000256" key="1">
    <source>
        <dbReference type="ARBA" id="ARBA00023125"/>
    </source>
</evidence>
<dbReference type="HAMAP" id="MF_00984">
    <property type="entry name" value="SSB"/>
    <property type="match status" value="1"/>
</dbReference>
<feature type="domain" description="Ig-like" evidence="4">
    <location>
        <begin position="14"/>
        <end position="123"/>
    </location>
</feature>
<dbReference type="EMBL" id="BK014792">
    <property type="protein sequence ID" value="DAD75887.1"/>
    <property type="molecule type" value="Genomic_DNA"/>
</dbReference>
<dbReference type="Pfam" id="PF00436">
    <property type="entry name" value="SSB"/>
    <property type="match status" value="1"/>
</dbReference>
<dbReference type="PANTHER" id="PTHR10302:SF27">
    <property type="entry name" value="SINGLE-STRANDED DNA-BINDING PROTEIN"/>
    <property type="match status" value="1"/>
</dbReference>
<evidence type="ECO:0000256" key="3">
    <source>
        <dbReference type="SAM" id="MobiDB-lite"/>
    </source>
</evidence>
<proteinExistence type="inferred from homology"/>
<accession>A0A8S5M1G4</accession>
<dbReference type="InterPro" id="IPR011344">
    <property type="entry name" value="ssDNA-bd"/>
</dbReference>
<dbReference type="NCBIfam" id="TIGR00621">
    <property type="entry name" value="ssb"/>
    <property type="match status" value="1"/>
</dbReference>
<dbReference type="GO" id="GO:0003697">
    <property type="term" value="F:single-stranded DNA binding"/>
    <property type="evidence" value="ECO:0007669"/>
    <property type="project" value="InterPro"/>
</dbReference>
<feature type="region of interest" description="Disordered" evidence="3">
    <location>
        <begin position="108"/>
        <end position="127"/>
    </location>
</feature>
<dbReference type="InterPro" id="IPR012340">
    <property type="entry name" value="NA-bd_OB-fold"/>
</dbReference>
<dbReference type="SUPFAM" id="SSF50249">
    <property type="entry name" value="Nucleic acid-binding proteins"/>
    <property type="match status" value="1"/>
</dbReference>
<dbReference type="InterPro" id="IPR007110">
    <property type="entry name" value="Ig-like_dom"/>
</dbReference>
<dbReference type="PIRSF" id="PIRSF002070">
    <property type="entry name" value="SSB"/>
    <property type="match status" value="1"/>
</dbReference>